<evidence type="ECO:0000256" key="1">
    <source>
        <dbReference type="ARBA" id="ARBA00004571"/>
    </source>
</evidence>
<dbReference type="PANTHER" id="PTHR32552:SF83">
    <property type="entry name" value="BLR3904 PROTEIN"/>
    <property type="match status" value="1"/>
</dbReference>
<dbReference type="GO" id="GO:0015344">
    <property type="term" value="F:siderophore uptake transmembrane transporter activity"/>
    <property type="evidence" value="ECO:0007669"/>
    <property type="project" value="TreeGrafter"/>
</dbReference>
<evidence type="ECO:0000256" key="2">
    <source>
        <dbReference type="ARBA" id="ARBA00022448"/>
    </source>
</evidence>
<evidence type="ECO:0000256" key="8">
    <source>
        <dbReference type="PROSITE-ProRule" id="PRU01360"/>
    </source>
</evidence>
<dbReference type="Pfam" id="PF00593">
    <property type="entry name" value="TonB_dep_Rec_b-barrel"/>
    <property type="match status" value="1"/>
</dbReference>
<dbReference type="InterPro" id="IPR037066">
    <property type="entry name" value="Plug_dom_sf"/>
</dbReference>
<dbReference type="PANTHER" id="PTHR32552">
    <property type="entry name" value="FERRICHROME IRON RECEPTOR-RELATED"/>
    <property type="match status" value="1"/>
</dbReference>
<dbReference type="InterPro" id="IPR000531">
    <property type="entry name" value="Beta-barrel_TonB"/>
</dbReference>
<dbReference type="InterPro" id="IPR012910">
    <property type="entry name" value="Plug_dom"/>
</dbReference>
<protein>
    <submittedName>
        <fullName evidence="12">Iron transport outer membrane receptor</fullName>
    </submittedName>
</protein>
<evidence type="ECO:0000259" key="10">
    <source>
        <dbReference type="Pfam" id="PF00593"/>
    </source>
</evidence>
<dbReference type="PROSITE" id="PS52016">
    <property type="entry name" value="TONB_DEPENDENT_REC_3"/>
    <property type="match status" value="1"/>
</dbReference>
<dbReference type="GO" id="GO:0009279">
    <property type="term" value="C:cell outer membrane"/>
    <property type="evidence" value="ECO:0007669"/>
    <property type="project" value="UniProtKB-SubCell"/>
</dbReference>
<comment type="subcellular location">
    <subcellularLocation>
        <location evidence="1 8">Cell outer membrane</location>
        <topology evidence="1 8">Multi-pass membrane protein</topology>
    </subcellularLocation>
</comment>
<evidence type="ECO:0000256" key="5">
    <source>
        <dbReference type="ARBA" id="ARBA00023077"/>
    </source>
</evidence>
<keyword evidence="7 8" id="KW-0998">Cell outer membrane</keyword>
<comment type="caution">
    <text evidence="12">The sequence shown here is derived from an EMBL/GenBank/DDBJ whole genome shotgun (WGS) entry which is preliminary data.</text>
</comment>
<dbReference type="Proteomes" id="UP000321085">
    <property type="component" value="Unassembled WGS sequence"/>
</dbReference>
<organism evidence="12 13">
    <name type="scientific">Microvirga aerophila</name>
    <dbReference type="NCBI Taxonomy" id="670291"/>
    <lineage>
        <taxon>Bacteria</taxon>
        <taxon>Pseudomonadati</taxon>
        <taxon>Pseudomonadota</taxon>
        <taxon>Alphaproteobacteria</taxon>
        <taxon>Hyphomicrobiales</taxon>
        <taxon>Methylobacteriaceae</taxon>
        <taxon>Microvirga</taxon>
    </lineage>
</organism>
<dbReference type="InterPro" id="IPR036942">
    <property type="entry name" value="Beta-barrel_TonB_sf"/>
</dbReference>
<evidence type="ECO:0000256" key="4">
    <source>
        <dbReference type="ARBA" id="ARBA00022692"/>
    </source>
</evidence>
<accession>A0A512BKJ3</accession>
<keyword evidence="13" id="KW-1185">Reference proteome</keyword>
<dbReference type="InterPro" id="IPR039426">
    <property type="entry name" value="TonB-dep_rcpt-like"/>
</dbReference>
<evidence type="ECO:0000256" key="3">
    <source>
        <dbReference type="ARBA" id="ARBA00022452"/>
    </source>
</evidence>
<gene>
    <name evidence="12" type="ORF">MAE02_01340</name>
</gene>
<comment type="similarity">
    <text evidence="8 9">Belongs to the TonB-dependent receptor family.</text>
</comment>
<evidence type="ECO:0000256" key="7">
    <source>
        <dbReference type="ARBA" id="ARBA00023237"/>
    </source>
</evidence>
<feature type="domain" description="TonB-dependent receptor plug" evidence="11">
    <location>
        <begin position="71"/>
        <end position="171"/>
    </location>
</feature>
<sequence length="752" mass="80845">MSGSILLRDNVSSAKLGAGIAATLGVFMPVGAGAQEAETIDLSTVEVGASGGEAANALNAGTGLSRLPGRVQDIPQTINVVPKEVLEQQNVTTLEQALRNVPGVTLSVGEGNGGLNGDQFRIRGFQAKNDIYVDGLRDFGVYVRDSFNIENVQVLKGPSSESFGLGTTGGVINSTSKGSFLGSLTAVDGTIGNGPLGRGTFDVNRQIDDTTAIRINGMIHDQDIVDRDNVVSDRWGFASSLGLGLGTDTTWFLNYFHQHTDRTPDYGVPTVQIPGTRRALPVTEFGVPRSTSFVRSTDQDVANVDLLTSLLSIKATDWLTITNDTRLSFYDRAFSTTSAICVEACVFDFFRGRNPIVGYSAGGGASYWQNAWGIQNVMTGVAKFHTGFLRHEVVAGLDLFYQNDERNGATVLGVRPDQTLWSPTFANTTGYAIARNPNNRREGYGTNVGVFASDRVWLNDTFSVLGGLRWDDFSSRYRNTNTTPGPPLGQFNPWQETDTNFVSPKASVIWEPTADQTFYATYARSFSPPGQLIANSTNIEVPSSVVDLEPEKSDLYEIGTKISFLDGRLGFNAALFRVNKSNSTDIDPITGDIVLGTLDGGEARRVQGIELGLTGKVTDAWTVQLGYAHLGSKVKNSGTPTNIGNRAQGVPENSASVWTTYDLSHHLASVPGKLLIGGGVTYDDGYFAASDNITFIPGTFSLDALVSYEYKNFRMALNGYNLTDELNYTSAFTSRAVPSAGRTVTLMVGAKF</sequence>
<dbReference type="EMBL" id="BJYU01000001">
    <property type="protein sequence ID" value="GEO12438.1"/>
    <property type="molecule type" value="Genomic_DNA"/>
</dbReference>
<reference evidence="12 13" key="1">
    <citation type="submission" date="2019-07" db="EMBL/GenBank/DDBJ databases">
        <title>Whole genome shotgun sequence of Microvirga aerophila NBRC 106136.</title>
        <authorList>
            <person name="Hosoyama A."/>
            <person name="Uohara A."/>
            <person name="Ohji S."/>
            <person name="Ichikawa N."/>
        </authorList>
    </citation>
    <scope>NUCLEOTIDE SEQUENCE [LARGE SCALE GENOMIC DNA]</scope>
    <source>
        <strain evidence="12 13">NBRC 106136</strain>
    </source>
</reference>
<keyword evidence="12" id="KW-0675">Receptor</keyword>
<keyword evidence="6 8" id="KW-0472">Membrane</keyword>
<dbReference type="CDD" id="cd01347">
    <property type="entry name" value="ligand_gated_channel"/>
    <property type="match status" value="1"/>
</dbReference>
<evidence type="ECO:0000259" key="11">
    <source>
        <dbReference type="Pfam" id="PF07715"/>
    </source>
</evidence>
<evidence type="ECO:0000256" key="6">
    <source>
        <dbReference type="ARBA" id="ARBA00023136"/>
    </source>
</evidence>
<keyword evidence="2 8" id="KW-0813">Transport</keyword>
<name>A0A512BKJ3_9HYPH</name>
<keyword evidence="5 9" id="KW-0798">TonB box</keyword>
<evidence type="ECO:0000313" key="13">
    <source>
        <dbReference type="Proteomes" id="UP000321085"/>
    </source>
</evidence>
<keyword evidence="3 8" id="KW-1134">Transmembrane beta strand</keyword>
<dbReference type="Gene3D" id="2.40.170.20">
    <property type="entry name" value="TonB-dependent receptor, beta-barrel domain"/>
    <property type="match status" value="1"/>
</dbReference>
<dbReference type="Pfam" id="PF07715">
    <property type="entry name" value="Plug"/>
    <property type="match status" value="1"/>
</dbReference>
<proteinExistence type="inferred from homology"/>
<evidence type="ECO:0000256" key="9">
    <source>
        <dbReference type="RuleBase" id="RU003357"/>
    </source>
</evidence>
<dbReference type="SUPFAM" id="SSF56935">
    <property type="entry name" value="Porins"/>
    <property type="match status" value="1"/>
</dbReference>
<feature type="domain" description="TonB-dependent receptor-like beta-barrel" evidence="10">
    <location>
        <begin position="243"/>
        <end position="722"/>
    </location>
</feature>
<keyword evidence="4 8" id="KW-0812">Transmembrane</keyword>
<dbReference type="AlphaFoldDB" id="A0A512BKJ3"/>
<dbReference type="Gene3D" id="2.170.130.10">
    <property type="entry name" value="TonB-dependent receptor, plug domain"/>
    <property type="match status" value="1"/>
</dbReference>
<evidence type="ECO:0000313" key="12">
    <source>
        <dbReference type="EMBL" id="GEO12438.1"/>
    </source>
</evidence>